<keyword evidence="3" id="KW-1185">Reference proteome</keyword>
<keyword evidence="1" id="KW-0732">Signal</keyword>
<feature type="signal peptide" evidence="1">
    <location>
        <begin position="1"/>
        <end position="19"/>
    </location>
</feature>
<gene>
    <name evidence="2" type="ORF">PFRI_04810</name>
</gene>
<dbReference type="Proteomes" id="UP000184514">
    <property type="component" value="Unassembled WGS sequence"/>
</dbReference>
<dbReference type="AlphaFoldDB" id="A0A1L9P1B6"/>
<proteinExistence type="predicted"/>
<evidence type="ECO:0000313" key="3">
    <source>
        <dbReference type="Proteomes" id="UP000184514"/>
    </source>
</evidence>
<dbReference type="EMBL" id="MLCB01000037">
    <property type="protein sequence ID" value="OJI95282.1"/>
    <property type="molecule type" value="Genomic_DNA"/>
</dbReference>
<name>A0A1L9P1B6_9RHOB</name>
<protein>
    <submittedName>
        <fullName evidence="2">Uncharacterized protein</fullName>
    </submittedName>
</protein>
<feature type="chain" id="PRO_5012702189" evidence="1">
    <location>
        <begin position="20"/>
        <end position="80"/>
    </location>
</feature>
<dbReference type="STRING" id="696762.PFRI_04810"/>
<evidence type="ECO:0000313" key="2">
    <source>
        <dbReference type="EMBL" id="OJI95282.1"/>
    </source>
</evidence>
<sequence>MQNFLMCLLFLTFSSQTCAADDNYNFLVRRDSLLASSSPKFPILGKPIDLSNSLGERFLPALKRYPNLSSCLGVIVKSGV</sequence>
<evidence type="ECO:0000256" key="1">
    <source>
        <dbReference type="SAM" id="SignalP"/>
    </source>
</evidence>
<comment type="caution">
    <text evidence="2">The sequence shown here is derived from an EMBL/GenBank/DDBJ whole genome shotgun (WGS) entry which is preliminary data.</text>
</comment>
<accession>A0A1L9P1B6</accession>
<organism evidence="2 3">
    <name type="scientific">Planktotalea frisia</name>
    <dbReference type="NCBI Taxonomy" id="696762"/>
    <lineage>
        <taxon>Bacteria</taxon>
        <taxon>Pseudomonadati</taxon>
        <taxon>Pseudomonadota</taxon>
        <taxon>Alphaproteobacteria</taxon>
        <taxon>Rhodobacterales</taxon>
        <taxon>Paracoccaceae</taxon>
        <taxon>Planktotalea</taxon>
    </lineage>
</organism>
<reference evidence="2 3" key="1">
    <citation type="submission" date="2016-10" db="EMBL/GenBank/DDBJ databases">
        <title>Genome sequence of Planktotalea frisia SH6-1.</title>
        <authorList>
            <person name="Poehlein A."/>
            <person name="Bakenhus I."/>
            <person name="Voget S."/>
            <person name="Brinkhoff T."/>
            <person name="Simon M."/>
        </authorList>
    </citation>
    <scope>NUCLEOTIDE SEQUENCE [LARGE SCALE GENOMIC DNA]</scope>
    <source>
        <strain evidence="2 3">SH6-1</strain>
    </source>
</reference>